<dbReference type="KEGG" id="vg:26642096"/>
<protein>
    <submittedName>
        <fullName evidence="1">Uncharacterized protein</fullName>
    </submittedName>
</protein>
<dbReference type="OrthoDB" id="16158at10239"/>
<sequence>MSRKTTIRLTGDALTAARAVHGIHQQAHAQKAELEREFQERLNELGRDAQEQMSRAWPVLMNAADLPMEELGEWELDASYLDDHGCAFLSKREAEDARPSLGDLLQSMTASKH</sequence>
<reference evidence="1 2" key="1">
    <citation type="journal article" date="2016" name="Genome Announc.">
        <title>Genome Sequences of Pseudomonas oryzihabitans Phage POR1 and Pseudomonas aeruginosa Phage PAE1.</title>
        <authorList>
            <person name="Dyson Z.A."/>
            <person name="Seviour R.J."/>
            <person name="Tucci J."/>
            <person name="Petrovski S."/>
        </authorList>
    </citation>
    <scope>NUCLEOTIDE SEQUENCE [LARGE SCALE GENOMIC DNA]</scope>
</reference>
<gene>
    <name evidence="1" type="ORF">PAE1_67</name>
</gene>
<dbReference type="Proteomes" id="UP000204629">
    <property type="component" value="Segment"/>
</dbReference>
<dbReference type="RefSeq" id="YP_009215758.1">
    <property type="nucleotide sequence ID" value="NC_028980.1"/>
</dbReference>
<keyword evidence="2" id="KW-1185">Reference proteome</keyword>
<evidence type="ECO:0000313" key="2">
    <source>
        <dbReference type="Proteomes" id="UP000204629"/>
    </source>
</evidence>
<dbReference type="GeneID" id="26642096"/>
<accession>A0A0N7EMH8</accession>
<evidence type="ECO:0000313" key="1">
    <source>
        <dbReference type="EMBL" id="ALF51567.1"/>
    </source>
</evidence>
<name>A0A0N7EMH8_9CAUD</name>
<organism evidence="1 2">
    <name type="scientific">Pseudomonas phage PAE1</name>
    <dbReference type="NCBI Taxonomy" id="1718273"/>
    <lineage>
        <taxon>Viruses</taxon>
        <taxon>Duplodnaviria</taxon>
        <taxon>Heunggongvirae</taxon>
        <taxon>Uroviricota</taxon>
        <taxon>Caudoviricetes</taxon>
        <taxon>Mesyanzhinovviridae</taxon>
        <taxon>Rabinowitzvirinae</taxon>
        <taxon>Yuavirus</taxon>
        <taxon>Yuavirus PAE1</taxon>
        <taxon>Pseudomonas virus PAE1</taxon>
    </lineage>
</organism>
<dbReference type="EMBL" id="KT734862">
    <property type="protein sequence ID" value="ALF51567.1"/>
    <property type="molecule type" value="Genomic_DNA"/>
</dbReference>
<proteinExistence type="predicted"/>